<dbReference type="VEuPathDB" id="ToxoDB:NCLIV_065760"/>
<feature type="region of interest" description="Disordered" evidence="1">
    <location>
        <begin position="533"/>
        <end position="603"/>
    </location>
</feature>
<dbReference type="AlphaFoldDB" id="F0VR03"/>
<feature type="region of interest" description="Disordered" evidence="1">
    <location>
        <begin position="363"/>
        <end position="497"/>
    </location>
</feature>
<feature type="compositionally biased region" description="Basic and acidic residues" evidence="1">
    <location>
        <begin position="465"/>
        <end position="474"/>
    </location>
</feature>
<proteinExistence type="predicted"/>
<dbReference type="GeneID" id="13445373"/>
<feature type="compositionally biased region" description="Basic and acidic residues" evidence="1">
    <location>
        <begin position="160"/>
        <end position="175"/>
    </location>
</feature>
<feature type="compositionally biased region" description="Low complexity" evidence="1">
    <location>
        <begin position="424"/>
        <end position="442"/>
    </location>
</feature>
<dbReference type="RefSeq" id="XP_003886176.1">
    <property type="nucleotide sequence ID" value="XM_003886127.1"/>
</dbReference>
<accession>F0VR03</accession>
<evidence type="ECO:0000313" key="4">
    <source>
        <dbReference type="Proteomes" id="UP000007494"/>
    </source>
</evidence>
<dbReference type="eggNOG" id="ENOG502SWXE">
    <property type="taxonomic scope" value="Eukaryota"/>
</dbReference>
<evidence type="ECO:0000256" key="1">
    <source>
        <dbReference type="SAM" id="MobiDB-lite"/>
    </source>
</evidence>
<dbReference type="OMA" id="FWFRDER"/>
<feature type="region of interest" description="Disordered" evidence="1">
    <location>
        <begin position="146"/>
        <end position="264"/>
    </location>
</feature>
<dbReference type="Proteomes" id="UP000007494">
    <property type="component" value="Chromosome XII"/>
</dbReference>
<keyword evidence="4" id="KW-1185">Reference proteome</keyword>
<evidence type="ECO:0000313" key="3">
    <source>
        <dbReference type="EMBL" id="CEL70906.1"/>
    </source>
</evidence>
<name>F0VR03_NEOCL</name>
<dbReference type="OrthoDB" id="346169at2759"/>
<feature type="region of interest" description="Disordered" evidence="1">
    <location>
        <begin position="293"/>
        <end position="343"/>
    </location>
</feature>
<organism evidence="2 4">
    <name type="scientific">Neospora caninum (strain Liverpool)</name>
    <dbReference type="NCBI Taxonomy" id="572307"/>
    <lineage>
        <taxon>Eukaryota</taxon>
        <taxon>Sar</taxon>
        <taxon>Alveolata</taxon>
        <taxon>Apicomplexa</taxon>
        <taxon>Conoidasida</taxon>
        <taxon>Coccidia</taxon>
        <taxon>Eucoccidiorida</taxon>
        <taxon>Eimeriorina</taxon>
        <taxon>Sarcocystidae</taxon>
        <taxon>Neospora</taxon>
    </lineage>
</organism>
<feature type="compositionally biased region" description="Low complexity" evidence="1">
    <location>
        <begin position="109"/>
        <end position="122"/>
    </location>
</feature>
<gene>
    <name evidence="3" type="ORF">BN1204_065760</name>
    <name evidence="2" type="ORF">NCLIV_065760</name>
</gene>
<feature type="region of interest" description="Disordered" evidence="1">
    <location>
        <begin position="73"/>
        <end position="134"/>
    </location>
</feature>
<feature type="compositionally biased region" description="Basic and acidic residues" evidence="1">
    <location>
        <begin position="534"/>
        <end position="573"/>
    </location>
</feature>
<dbReference type="InParanoid" id="F0VR03"/>
<dbReference type="EMBL" id="LN714487">
    <property type="protein sequence ID" value="CEL70906.1"/>
    <property type="molecule type" value="Genomic_DNA"/>
</dbReference>
<reference evidence="2" key="2">
    <citation type="submission" date="2011-03" db="EMBL/GenBank/DDBJ databases">
        <title>Comparative genomics and transcriptomics of Neospora caninum and Toxoplasma gondii.</title>
        <authorList>
            <person name="Reid A.J."/>
            <person name="Sohal A."/>
            <person name="Harris D."/>
            <person name="Quail M."/>
            <person name="Sanders M."/>
            <person name="Berriman M."/>
            <person name="Wastling J.M."/>
            <person name="Pain A."/>
        </authorList>
    </citation>
    <scope>NUCLEOTIDE SEQUENCE</scope>
    <source>
        <strain evidence="2">Liverpool</strain>
    </source>
</reference>
<feature type="compositionally biased region" description="Basic and acidic residues" evidence="1">
    <location>
        <begin position="73"/>
        <end position="93"/>
    </location>
</feature>
<evidence type="ECO:0000313" key="2">
    <source>
        <dbReference type="EMBL" id="CBZ56150.1"/>
    </source>
</evidence>
<reference evidence="4" key="3">
    <citation type="journal article" date="2012" name="PLoS Pathog.">
        <title>Comparative genomics of the apicomplexan parasites Toxoplasma gondii and Neospora caninum: Coccidia differing in host range and transmission strategy.</title>
        <authorList>
            <person name="Reid A.J."/>
            <person name="Vermont S.J."/>
            <person name="Cotton J.A."/>
            <person name="Harris D."/>
            <person name="Hill-Cawthorne G.A."/>
            <person name="Konen-Waisman S."/>
            <person name="Latham S.M."/>
            <person name="Mourier T."/>
            <person name="Norton R."/>
            <person name="Quail M.A."/>
            <person name="Sanders M."/>
            <person name="Shanmugam D."/>
            <person name="Sohal A."/>
            <person name="Wasmuth J.D."/>
            <person name="Brunk B."/>
            <person name="Grigg M.E."/>
            <person name="Howard J.C."/>
            <person name="Parkinson J."/>
            <person name="Roos D.S."/>
            <person name="Trees A.J."/>
            <person name="Berriman M."/>
            <person name="Pain A."/>
            <person name="Wastling J.M."/>
        </authorList>
    </citation>
    <scope>NUCLEOTIDE SEQUENCE [LARGE SCALE GENOMIC DNA]</scope>
    <source>
        <strain evidence="4">Liverpool</strain>
    </source>
</reference>
<feature type="region of interest" description="Disordered" evidence="1">
    <location>
        <begin position="1"/>
        <end position="60"/>
    </location>
</feature>
<reference evidence="2" key="1">
    <citation type="submission" date="2011-02" db="EMBL/GenBank/DDBJ databases">
        <authorList>
            <person name="Aslett M."/>
        </authorList>
    </citation>
    <scope>NUCLEOTIDE SEQUENCE</scope>
    <source>
        <strain evidence="2">Liverpool</strain>
    </source>
</reference>
<feature type="compositionally biased region" description="Basic and acidic residues" evidence="1">
    <location>
        <begin position="410"/>
        <end position="421"/>
    </location>
</feature>
<dbReference type="EMBL" id="FR823393">
    <property type="protein sequence ID" value="CBZ56150.1"/>
    <property type="molecule type" value="Genomic_DNA"/>
</dbReference>
<reference evidence="3" key="4">
    <citation type="journal article" date="2015" name="PLoS ONE">
        <title>Comprehensive Evaluation of Toxoplasma gondii VEG and Neospora caninum LIV Genomes with Tachyzoite Stage Transcriptome and Proteome Defines Novel Transcript Features.</title>
        <authorList>
            <person name="Ramaprasad A."/>
            <person name="Mourier T."/>
            <person name="Naeem R."/>
            <person name="Malas T.B."/>
            <person name="Moussa E."/>
            <person name="Panigrahi A."/>
            <person name="Vermont S.J."/>
            <person name="Otto T.D."/>
            <person name="Wastling J."/>
            <person name="Pain A."/>
        </authorList>
    </citation>
    <scope>NUCLEOTIDE SEQUENCE</scope>
    <source>
        <strain evidence="3">Liverpool</strain>
    </source>
</reference>
<feature type="compositionally biased region" description="Polar residues" evidence="1">
    <location>
        <begin position="94"/>
        <end position="107"/>
    </location>
</feature>
<sequence length="792" mass="84250">MEASPLAGHSEGLSSGDARGQSASRLSLSAFPSEASAGAPAQASGGEATPARLRRPTLSRSQLAENFALAAARRFEDGRPEKEKAACAAERIDGSSSVVSTPSTLEAQLSGASEPSPLSAASPVPPVAIGGPWVGWSAGSQVSDVYPASESNAVLQRCPNRPEDVPGDETPRGDRGGTSSAPATSPRLPLGATVSNKPSDASAAKGQRTGDRTGAARFLGRMQRSGSWLPKRGSGPATDQSTVSAPASRDPSRSRRRGSGWPSVSRSLSLTLTIKRLFTRRVNRKDGALVPAELPDGVAGAPGGSTKAGGETTPACGTEAETDASGTVRTGIASDTVRGSSRWRKRPSGHLFLRGLYRSRARAPGRLRAHPRPVQEAKGPSLGAPEGGVAPPPLHAGAGKGAKGASLSARQEDVENEDAKRATHAATTAGGDTGSTSAPGGDFSLASSRQTSFLEPPAHALTDSNVERSERESLLRQADSDCSSGRPSQAAQGGFDLSKVDVFPDVLEDEDGECSQVVSVTQPGDDEACAAEKPFAKLDRDQKKTRGPDGEAKAEGTPRMDHGQDPKNAKVEKAMPAQKGPRNEKPAGAPNRKVPSKRDGRKVNKFSRRTMHRLVMKQFKVTTLDVSDLRLVLRYKSVYLDDVTGLLEVDRLPGFSGHVHTAPTEKNRWLNRPRWSSRFFVLHHGHWFWFRDERSFRTGGLSASLGSISLLINPFTIDLHPKCTTRFCVRFGDWYAVQIDTSIEKKDRGEWAVLFLAAGNLGEQIRMCFLDIDWQDVQDRGRLTAKQNGLAP</sequence>
<feature type="compositionally biased region" description="Polar residues" evidence="1">
    <location>
        <begin position="480"/>
        <end position="491"/>
    </location>
</feature>
<protein>
    <submittedName>
        <fullName evidence="2">Uncharacterized protein</fullName>
    </submittedName>
</protein>
<feature type="compositionally biased region" description="Low complexity" evidence="1">
    <location>
        <begin position="32"/>
        <end position="48"/>
    </location>
</feature>